<organism evidence="4 5">
    <name type="scientific">Symbiodinium pilosum</name>
    <name type="common">Dinoflagellate</name>
    <dbReference type="NCBI Taxonomy" id="2952"/>
    <lineage>
        <taxon>Eukaryota</taxon>
        <taxon>Sar</taxon>
        <taxon>Alveolata</taxon>
        <taxon>Dinophyceae</taxon>
        <taxon>Suessiales</taxon>
        <taxon>Symbiodiniaceae</taxon>
        <taxon>Symbiodinium</taxon>
    </lineage>
</organism>
<evidence type="ECO:0000313" key="5">
    <source>
        <dbReference type="Proteomes" id="UP000649617"/>
    </source>
</evidence>
<accession>A0A812VJU0</accession>
<feature type="transmembrane region" description="Helical" evidence="2">
    <location>
        <begin position="638"/>
        <end position="659"/>
    </location>
</feature>
<proteinExistence type="predicted"/>
<feature type="transmembrane region" description="Helical" evidence="2">
    <location>
        <begin position="600"/>
        <end position="618"/>
    </location>
</feature>
<keyword evidence="2" id="KW-0812">Transmembrane</keyword>
<dbReference type="Proteomes" id="UP000649617">
    <property type="component" value="Unassembled WGS sequence"/>
</dbReference>
<sequence length="742" mass="81024">MPWCPIEGTYPGDKTYVTDGPKGLKVSLIICDDGNYPEIWRDCAMKGAELIVRVQAYMYPAKEQQVIMAKAMAWANNSYVAIANATGFDGVYSFFGRSSIIGFDGRTLGETGEEENGIQYASLSKFLIRDFRKNAQSQNHLYKLLHRGYTAMAKSGESNDGTADCPFDFYRKWVTAPGAAQSDVESITRKSPGTVECPIEGIPLAKKARKCVDDATDARRSLLVLLTEASLESKEAGPLTDELYAQGFSAVTVPIGPGVILAIVILIVLLAVHEGFVAAGAKPLLANHEKPNSLPLQCTFATNWLLMMVTLSMLVPDSLDYALAMGHSATASGVFLSAPFILAMLGTIWGRPLTNEVHWDQRFARFLCVGCQGLTVAGSLTLAFLMQAASHWTDSTKQTSFWCFLLVSGASQFFNAVPIVAWATMWNVVTPNSQKTIWSMITIACRHCGMVVGPMAFAALSFWVRRGRDISPISMMGWSYVGLAMFQALALTTACLCLPTVVSPPTEDRKSVTEDEPLELSPEELAPESRQEIVRNIIMYCYERPFTVAAVEVSTMMLLEVQYGWSKEACGASFVMIGVATVATTIISTILVSRKWIRESWLFLGSALISLSGVFLLFDWRLLNGAFGGSSLLFADSLVYAFSGVSNGIAQGWAARAAMKGTKYDIQTYRVQNMAAVQISRFLVPVLTRFIVDFGGRNVYALVQLLMCAMGTSTVWRTVSLVWRGEDGQSQKAAKSSGCDPV</sequence>
<dbReference type="SUPFAM" id="SSF56317">
    <property type="entry name" value="Carbon-nitrogen hydrolase"/>
    <property type="match status" value="1"/>
</dbReference>
<dbReference type="EMBL" id="CAJNIZ010042972">
    <property type="protein sequence ID" value="CAE7645125.1"/>
    <property type="molecule type" value="Genomic_DNA"/>
</dbReference>
<feature type="transmembrane region" description="Helical" evidence="2">
    <location>
        <begin position="545"/>
        <end position="565"/>
    </location>
</feature>
<dbReference type="InterPro" id="IPR050345">
    <property type="entry name" value="Aliph_Amidase/BUP"/>
</dbReference>
<dbReference type="AlphaFoldDB" id="A0A812VJU0"/>
<gene>
    <name evidence="4" type="ORF">SPIL2461_LOCUS17139</name>
</gene>
<feature type="transmembrane region" description="Helical" evidence="2">
    <location>
        <begin position="480"/>
        <end position="502"/>
    </location>
</feature>
<dbReference type="PROSITE" id="PS50263">
    <property type="entry name" value="CN_HYDROLASE"/>
    <property type="match status" value="1"/>
</dbReference>
<feature type="transmembrane region" description="Helical" evidence="2">
    <location>
        <begin position="366"/>
        <end position="387"/>
    </location>
</feature>
<feature type="transmembrane region" description="Helical" evidence="2">
    <location>
        <begin position="399"/>
        <end position="425"/>
    </location>
</feature>
<dbReference type="InterPro" id="IPR036526">
    <property type="entry name" value="C-N_Hydrolase_sf"/>
</dbReference>
<feature type="transmembrane region" description="Helical" evidence="2">
    <location>
        <begin position="437"/>
        <end position="460"/>
    </location>
</feature>
<evidence type="ECO:0000256" key="1">
    <source>
        <dbReference type="ARBA" id="ARBA00022801"/>
    </source>
</evidence>
<dbReference type="Gene3D" id="3.60.110.10">
    <property type="entry name" value="Carbon-nitrogen hydrolase"/>
    <property type="match status" value="1"/>
</dbReference>
<dbReference type="PANTHER" id="PTHR43674:SF14">
    <property type="entry name" value="ALIPHATIC AMIDASE"/>
    <property type="match status" value="1"/>
</dbReference>
<dbReference type="PANTHER" id="PTHR43674">
    <property type="entry name" value="NITRILASE C965.09-RELATED"/>
    <property type="match status" value="1"/>
</dbReference>
<keyword evidence="2" id="KW-1133">Transmembrane helix</keyword>
<dbReference type="SUPFAM" id="SSF103473">
    <property type="entry name" value="MFS general substrate transporter"/>
    <property type="match status" value="1"/>
</dbReference>
<evidence type="ECO:0000256" key="2">
    <source>
        <dbReference type="SAM" id="Phobius"/>
    </source>
</evidence>
<dbReference type="OrthoDB" id="437047at2759"/>
<feature type="transmembrane region" description="Helical" evidence="2">
    <location>
        <begin position="321"/>
        <end position="345"/>
    </location>
</feature>
<dbReference type="GO" id="GO:0016811">
    <property type="term" value="F:hydrolase activity, acting on carbon-nitrogen (but not peptide) bonds, in linear amides"/>
    <property type="evidence" value="ECO:0007669"/>
    <property type="project" value="TreeGrafter"/>
</dbReference>
<evidence type="ECO:0000259" key="3">
    <source>
        <dbReference type="PROSITE" id="PS50263"/>
    </source>
</evidence>
<reference evidence="4" key="1">
    <citation type="submission" date="2021-02" db="EMBL/GenBank/DDBJ databases">
        <authorList>
            <person name="Dougan E. K."/>
            <person name="Rhodes N."/>
            <person name="Thang M."/>
            <person name="Chan C."/>
        </authorList>
    </citation>
    <scope>NUCLEOTIDE SEQUENCE</scope>
</reference>
<feature type="domain" description="CN hydrolase" evidence="3">
    <location>
        <begin position="1"/>
        <end position="125"/>
    </location>
</feature>
<keyword evidence="5" id="KW-1185">Reference proteome</keyword>
<comment type="caution">
    <text evidence="4">The sequence shown here is derived from an EMBL/GenBank/DDBJ whole genome shotgun (WGS) entry which is preliminary data.</text>
</comment>
<dbReference type="Pfam" id="PF00795">
    <property type="entry name" value="CN_hydrolase"/>
    <property type="match status" value="1"/>
</dbReference>
<keyword evidence="1" id="KW-0378">Hydrolase</keyword>
<dbReference type="InterPro" id="IPR036259">
    <property type="entry name" value="MFS_trans_sf"/>
</dbReference>
<feature type="transmembrane region" description="Helical" evidence="2">
    <location>
        <begin position="571"/>
        <end position="593"/>
    </location>
</feature>
<dbReference type="CDD" id="cd06174">
    <property type="entry name" value="MFS"/>
    <property type="match status" value="1"/>
</dbReference>
<evidence type="ECO:0000313" key="4">
    <source>
        <dbReference type="EMBL" id="CAE7645125.1"/>
    </source>
</evidence>
<name>A0A812VJU0_SYMPI</name>
<feature type="transmembrane region" description="Helical" evidence="2">
    <location>
        <begin position="293"/>
        <end position="315"/>
    </location>
</feature>
<keyword evidence="2" id="KW-0472">Membrane</keyword>
<protein>
    <recommendedName>
        <fullName evidence="3">CN hydrolase domain-containing protein</fullName>
    </recommendedName>
</protein>
<dbReference type="InterPro" id="IPR003010">
    <property type="entry name" value="C-N_Hydrolase"/>
</dbReference>
<feature type="transmembrane region" description="Helical" evidence="2">
    <location>
        <begin position="259"/>
        <end position="281"/>
    </location>
</feature>